<evidence type="ECO:0000313" key="3">
    <source>
        <dbReference type="Proteomes" id="UP000062255"/>
    </source>
</evidence>
<dbReference type="CDD" id="cd00531">
    <property type="entry name" value="NTF2_like"/>
    <property type="match status" value="1"/>
</dbReference>
<dbReference type="RefSeq" id="WP_049744542.1">
    <property type="nucleotide sequence ID" value="NZ_CP012150.1"/>
</dbReference>
<evidence type="ECO:0000313" key="2">
    <source>
        <dbReference type="EMBL" id="AKS32115.1"/>
    </source>
</evidence>
<dbReference type="AlphaFoldDB" id="A0A0K0X3S9"/>
<sequence>MPIQNGNGQFARLKQLGNTVFGPFVQIAQAKPTRAATLEASLGRLEDELAIRDAFGRYHYFYDCGDADSVANLFTEDAVLVNPRGTYIGRAAVKRNYEFLMSRSGPVFHYATNVTVRVSESDPDQAHSTAFLWCVHSTGEDDRGRATTIGGAGGTYAIEWRRHDGEWLMAASRLTLNYRVGFTSPAGSTSALPPAPDLAESSTDWLRHDPDFAWPNG</sequence>
<dbReference type="InterPro" id="IPR032710">
    <property type="entry name" value="NTF2-like_dom_sf"/>
</dbReference>
<proteinExistence type="predicted"/>
<protein>
    <recommendedName>
        <fullName evidence="1">SnoaL-like domain-containing protein</fullName>
    </recommendedName>
</protein>
<reference evidence="2 3" key="1">
    <citation type="submission" date="2015-07" db="EMBL/GenBank/DDBJ databases">
        <title>Complete genome sequence of Mycobacterium goodii X7B, a facultative thermophilic biodesulfurizing bacterium.</title>
        <authorList>
            <person name="Yu B."/>
            <person name="Li F."/>
            <person name="Xu P."/>
        </authorList>
    </citation>
    <scope>NUCLEOTIDE SEQUENCE [LARGE SCALE GENOMIC DNA]</scope>
    <source>
        <strain evidence="2 3">X7B</strain>
    </source>
</reference>
<dbReference type="EMBL" id="CP012150">
    <property type="protein sequence ID" value="AKS32115.1"/>
    <property type="molecule type" value="Genomic_DNA"/>
</dbReference>
<feature type="domain" description="SnoaL-like" evidence="1">
    <location>
        <begin position="44"/>
        <end position="171"/>
    </location>
</feature>
<dbReference type="OrthoDB" id="4772778at2"/>
<evidence type="ECO:0000259" key="1">
    <source>
        <dbReference type="Pfam" id="PF13577"/>
    </source>
</evidence>
<organism evidence="2 3">
    <name type="scientific">Mycolicibacterium goodii</name>
    <name type="common">Mycobacterium goodii</name>
    <dbReference type="NCBI Taxonomy" id="134601"/>
    <lineage>
        <taxon>Bacteria</taxon>
        <taxon>Bacillati</taxon>
        <taxon>Actinomycetota</taxon>
        <taxon>Actinomycetes</taxon>
        <taxon>Mycobacteriales</taxon>
        <taxon>Mycobacteriaceae</taxon>
        <taxon>Mycolicibacterium</taxon>
    </lineage>
</organism>
<dbReference type="InterPro" id="IPR037401">
    <property type="entry name" value="SnoaL-like"/>
</dbReference>
<accession>A0A0K0X3S9</accession>
<dbReference type="KEGG" id="mgo:AFA91_09820"/>
<dbReference type="STRING" id="134601.AFA91_09820"/>
<dbReference type="SUPFAM" id="SSF54427">
    <property type="entry name" value="NTF2-like"/>
    <property type="match status" value="1"/>
</dbReference>
<dbReference type="Pfam" id="PF13577">
    <property type="entry name" value="SnoaL_4"/>
    <property type="match status" value="1"/>
</dbReference>
<name>A0A0K0X3S9_MYCGD</name>
<dbReference type="Proteomes" id="UP000062255">
    <property type="component" value="Chromosome"/>
</dbReference>
<dbReference type="Gene3D" id="3.10.450.50">
    <property type="match status" value="1"/>
</dbReference>
<gene>
    <name evidence="2" type="ORF">AFA91_09820</name>
</gene>
<dbReference type="PATRIC" id="fig|134601.6.peg.2046"/>